<evidence type="ECO:0000313" key="7">
    <source>
        <dbReference type="EMBL" id="CAK9159590.1"/>
    </source>
</evidence>
<dbReference type="Pfam" id="PF02365">
    <property type="entry name" value="NAM"/>
    <property type="match status" value="1"/>
</dbReference>
<organism evidence="7 8">
    <name type="scientific">Ilex paraguariensis</name>
    <name type="common">yerba mate</name>
    <dbReference type="NCBI Taxonomy" id="185542"/>
    <lineage>
        <taxon>Eukaryota</taxon>
        <taxon>Viridiplantae</taxon>
        <taxon>Streptophyta</taxon>
        <taxon>Embryophyta</taxon>
        <taxon>Tracheophyta</taxon>
        <taxon>Spermatophyta</taxon>
        <taxon>Magnoliopsida</taxon>
        <taxon>eudicotyledons</taxon>
        <taxon>Gunneridae</taxon>
        <taxon>Pentapetalae</taxon>
        <taxon>asterids</taxon>
        <taxon>campanulids</taxon>
        <taxon>Aquifoliales</taxon>
        <taxon>Aquifoliaceae</taxon>
        <taxon>Ilex</taxon>
    </lineage>
</organism>
<evidence type="ECO:0000313" key="8">
    <source>
        <dbReference type="Proteomes" id="UP001642360"/>
    </source>
</evidence>
<dbReference type="PANTHER" id="PTHR31744">
    <property type="entry name" value="PROTEIN CUP-SHAPED COTYLEDON 2-RELATED"/>
    <property type="match status" value="1"/>
</dbReference>
<reference evidence="7 8" key="1">
    <citation type="submission" date="2024-02" db="EMBL/GenBank/DDBJ databases">
        <authorList>
            <person name="Vignale AGUSTIN F."/>
            <person name="Sosa J E."/>
            <person name="Modenutti C."/>
        </authorList>
    </citation>
    <scope>NUCLEOTIDE SEQUENCE [LARGE SCALE GENOMIC DNA]</scope>
</reference>
<dbReference type="PROSITE" id="PS51005">
    <property type="entry name" value="NAC"/>
    <property type="match status" value="1"/>
</dbReference>
<dbReference type="GO" id="GO:0003677">
    <property type="term" value="F:DNA binding"/>
    <property type="evidence" value="ECO:0007669"/>
    <property type="project" value="UniProtKB-KW"/>
</dbReference>
<name>A0ABC8SR65_9AQUA</name>
<evidence type="ECO:0000256" key="2">
    <source>
        <dbReference type="ARBA" id="ARBA00023015"/>
    </source>
</evidence>
<dbReference type="InterPro" id="IPR036093">
    <property type="entry name" value="NAC_dom_sf"/>
</dbReference>
<evidence type="ECO:0000256" key="1">
    <source>
        <dbReference type="ARBA" id="ARBA00004123"/>
    </source>
</evidence>
<dbReference type="EMBL" id="CAUOFW020003385">
    <property type="protein sequence ID" value="CAK9159590.1"/>
    <property type="molecule type" value="Genomic_DNA"/>
</dbReference>
<evidence type="ECO:0000256" key="4">
    <source>
        <dbReference type="ARBA" id="ARBA00023163"/>
    </source>
</evidence>
<keyword evidence="3" id="KW-0238">DNA-binding</keyword>
<keyword evidence="5" id="KW-0539">Nucleus</keyword>
<comment type="caution">
    <text evidence="7">The sequence shown here is derived from an EMBL/GenBank/DDBJ whole genome shotgun (WGS) entry which is preliminary data.</text>
</comment>
<protein>
    <recommendedName>
        <fullName evidence="6">NAC domain-containing protein</fullName>
    </recommendedName>
</protein>
<evidence type="ECO:0000256" key="5">
    <source>
        <dbReference type="ARBA" id="ARBA00023242"/>
    </source>
</evidence>
<evidence type="ECO:0000259" key="6">
    <source>
        <dbReference type="PROSITE" id="PS51005"/>
    </source>
</evidence>
<dbReference type="AlphaFoldDB" id="A0ABC8SR65"/>
<gene>
    <name evidence="7" type="ORF">ILEXP_LOCUS28288</name>
</gene>
<feature type="domain" description="NAC" evidence="6">
    <location>
        <begin position="77"/>
        <end position="227"/>
    </location>
</feature>
<proteinExistence type="predicted"/>
<dbReference type="Gene3D" id="2.170.150.80">
    <property type="entry name" value="NAC domain"/>
    <property type="match status" value="1"/>
</dbReference>
<keyword evidence="8" id="KW-1185">Reference proteome</keyword>
<comment type="subcellular location">
    <subcellularLocation>
        <location evidence="1">Nucleus</location>
    </subcellularLocation>
</comment>
<dbReference type="GO" id="GO:0005634">
    <property type="term" value="C:nucleus"/>
    <property type="evidence" value="ECO:0007669"/>
    <property type="project" value="UniProtKB-SubCell"/>
</dbReference>
<evidence type="ECO:0000256" key="3">
    <source>
        <dbReference type="ARBA" id="ARBA00023125"/>
    </source>
</evidence>
<sequence length="413" mass="47327">MENRQAVSNPSDISAPTQALIPEHDNGILTYSERDAYFDTYKAKLKDDRECRFYLPMGSSPINEGESRRRRPLSLTAGENGFLNTMGESAFKKEIRMRFRELSTKDASQIHLIGKRVSSIFENYQPSGEREWYFFTPRKRKYKNGDRPNRATVDGYWKATGVDKSISSNDIVVGFKKVLVYYSGKASGGDKTSWIMHEYIAKNGPRRPKGSSDMRLDDIILCRIYKKAESKKKTNELPHGEAPNQQATNSVQPCQMDNQHVQAEVSTIVPGECYMPFNENLTTEINTAYSYIDNEASMSYFNQFDSFPYHRYIPSGFTEVPQSQFLPFDHCQAMMASVSEYHDAMGMAGPRSWKQSSHLMEDNPSLTQFNQLPCDCMPREEEEMGLPKVDPRDQFLFNFEPKQSDPSNSDFKD</sequence>
<dbReference type="PANTHER" id="PTHR31744:SF233">
    <property type="entry name" value="NAC DOMAIN-CONTAINING PROTEIN 72-LIKE"/>
    <property type="match status" value="1"/>
</dbReference>
<dbReference type="Proteomes" id="UP001642360">
    <property type="component" value="Unassembled WGS sequence"/>
</dbReference>
<dbReference type="InterPro" id="IPR003441">
    <property type="entry name" value="NAC-dom"/>
</dbReference>
<keyword evidence="4" id="KW-0804">Transcription</keyword>
<dbReference type="SUPFAM" id="SSF101941">
    <property type="entry name" value="NAC domain"/>
    <property type="match status" value="1"/>
</dbReference>
<accession>A0ABC8SR65</accession>
<keyword evidence="2" id="KW-0805">Transcription regulation</keyword>